<evidence type="ECO:0000259" key="5">
    <source>
        <dbReference type="SMART" id="SM00482"/>
    </source>
</evidence>
<keyword evidence="2" id="KW-0808">Transferase</keyword>
<accession>A0A6S6UME6</accession>
<dbReference type="GO" id="GO:0006260">
    <property type="term" value="P:DNA replication"/>
    <property type="evidence" value="ECO:0007669"/>
    <property type="project" value="InterPro"/>
</dbReference>
<dbReference type="SMART" id="SM00482">
    <property type="entry name" value="POLAc"/>
    <property type="match status" value="1"/>
</dbReference>
<evidence type="ECO:0000256" key="2">
    <source>
        <dbReference type="ARBA" id="ARBA00022679"/>
    </source>
</evidence>
<proteinExistence type="predicted"/>
<dbReference type="EC" id="2.7.7.7" evidence="1"/>
<dbReference type="PROSITE" id="PS00447">
    <property type="entry name" value="DNA_POLYMERASE_A"/>
    <property type="match status" value="1"/>
</dbReference>
<keyword evidence="4" id="KW-0239">DNA-directed DNA polymerase</keyword>
<dbReference type="SUPFAM" id="SSF56672">
    <property type="entry name" value="DNA/RNA polymerases"/>
    <property type="match status" value="1"/>
</dbReference>
<sequence length="807" mass="91603">MIIHVYSAGSPAHIGKIYKDAGIPARFVTASYLRADDLIGADAVIVDSLISLTALEPLVLDAKLYEGGKPTFKAMMGSSIVTRTVKTKQPIRIMAGMSHKQLYTRTAKIIYHKLLKKITHPEKYVKTSKPNINIAKSDQDMLAYVERRSASLGGKIVLMSLDCETKQEGVITGTCGKSYWIYSVIELVQATVVTQLPDKTYDLFTLVFPFKTLGQYNNIKKICASPYPKVMSNGHYDIEQFLHWRIPVVNFAWDVEYCPRSITADLTGYYSLGNSTAIWCLNVKTWKDLTDFKTDRNESQYKAFLLYSGLDTHYTAATALNQAMAMRGQNLKNYLMKMEFDGLTAFMNLQLLPIEVETQRRLLEDATNMRIDNTRLFKKATGLNPTQNEKVLPLFQTLHFNMRKLGFPDMGRLDSLGEKNLSGLINSHPMWSAAVNIFLDAKHGEKDGATFLQYIKYFQANDLGRERPYFDYAMSQYTTMTLRYASKSSNAWCGGNVQNISGYYRQQYRLPDLTLEPPPPEEDDEEVVVSIDAPQSEARTVGYLSQCLTIIKVLEDPELDYHIFNAANAVFNKPYETITKLQRQLSKAPGFGFFYGQSWHGLMMTLGVKAMRELRDQLGLSKKTPLPAVAKQVSQGIDRLYWEIRKNYYPRVVATYRKTSRIPCITGYAPIAFGDINKGETVRTIVCIDGQHTSAHINMTGGVHMLNGFLFGKSEIERNTYPYLQLHDEIQCRTKARFTVKEFDDYTDILFHNKYRVNGRDLTIPRGVPVFGLSLKDLKDDEIPRTPEVLNLTLREAVLNYSDGKPL</sequence>
<dbReference type="InterPro" id="IPR001098">
    <property type="entry name" value="DNA-dir_DNA_pol_A_palm_dom"/>
</dbReference>
<evidence type="ECO:0000313" key="6">
    <source>
        <dbReference type="EMBL" id="CAA6830580.1"/>
    </source>
</evidence>
<organism evidence="6">
    <name type="scientific">uncultured Thiotrichaceae bacterium</name>
    <dbReference type="NCBI Taxonomy" id="298394"/>
    <lineage>
        <taxon>Bacteria</taxon>
        <taxon>Pseudomonadati</taxon>
        <taxon>Pseudomonadota</taxon>
        <taxon>Gammaproteobacteria</taxon>
        <taxon>Thiotrichales</taxon>
        <taxon>Thiotrichaceae</taxon>
        <taxon>environmental samples</taxon>
    </lineage>
</organism>
<dbReference type="Pfam" id="PF00476">
    <property type="entry name" value="DNA_pol_A"/>
    <property type="match status" value="1"/>
</dbReference>
<dbReference type="AlphaFoldDB" id="A0A6S6UME6"/>
<reference evidence="6" key="1">
    <citation type="submission" date="2020-01" db="EMBL/GenBank/DDBJ databases">
        <authorList>
            <person name="Meier V. D."/>
            <person name="Meier V D."/>
        </authorList>
    </citation>
    <scope>NUCLEOTIDE SEQUENCE</scope>
    <source>
        <strain evidence="6">HLG_WM_MAG_09</strain>
    </source>
</reference>
<protein>
    <recommendedName>
        <fullName evidence="1">DNA-directed DNA polymerase</fullName>
        <ecNumber evidence="1">2.7.7.7</ecNumber>
    </recommendedName>
</protein>
<dbReference type="EMBL" id="CACVAT010000602">
    <property type="protein sequence ID" value="CAA6830580.1"/>
    <property type="molecule type" value="Genomic_DNA"/>
</dbReference>
<evidence type="ECO:0000256" key="1">
    <source>
        <dbReference type="ARBA" id="ARBA00012417"/>
    </source>
</evidence>
<evidence type="ECO:0000256" key="3">
    <source>
        <dbReference type="ARBA" id="ARBA00022695"/>
    </source>
</evidence>
<gene>
    <name evidence="6" type="ORF">HELGO_WM25955</name>
</gene>
<keyword evidence="3" id="KW-0548">Nucleotidyltransferase</keyword>
<dbReference type="InterPro" id="IPR019760">
    <property type="entry name" value="DNA-dir_DNA_pol_A_CS"/>
</dbReference>
<dbReference type="GO" id="GO:0003677">
    <property type="term" value="F:DNA binding"/>
    <property type="evidence" value="ECO:0007669"/>
    <property type="project" value="InterPro"/>
</dbReference>
<evidence type="ECO:0000256" key="4">
    <source>
        <dbReference type="ARBA" id="ARBA00022932"/>
    </source>
</evidence>
<name>A0A6S6UME6_9GAMM</name>
<feature type="domain" description="DNA-directed DNA polymerase family A palm" evidence="5">
    <location>
        <begin position="520"/>
        <end position="736"/>
    </location>
</feature>
<dbReference type="InterPro" id="IPR043502">
    <property type="entry name" value="DNA/RNA_pol_sf"/>
</dbReference>
<dbReference type="GO" id="GO:0003887">
    <property type="term" value="F:DNA-directed DNA polymerase activity"/>
    <property type="evidence" value="ECO:0007669"/>
    <property type="project" value="UniProtKB-KW"/>
</dbReference>
<dbReference type="Gene3D" id="1.10.150.20">
    <property type="entry name" value="5' to 3' exonuclease, C-terminal subdomain"/>
    <property type="match status" value="1"/>
</dbReference>